<proteinExistence type="predicted"/>
<protein>
    <submittedName>
        <fullName evidence="1">Uncharacterized protein</fullName>
    </submittedName>
</protein>
<gene>
    <name evidence="1" type="ORF">KME28_09740</name>
</gene>
<reference evidence="1" key="1">
    <citation type="submission" date="2021-05" db="EMBL/GenBank/DDBJ databases">
        <authorList>
            <person name="Pietrasiak N."/>
            <person name="Ward R."/>
            <person name="Stajich J.E."/>
            <person name="Kurbessoian T."/>
        </authorList>
    </citation>
    <scope>NUCLEOTIDE SEQUENCE</scope>
    <source>
        <strain evidence="1">HA4357-MV3</strain>
    </source>
</reference>
<dbReference type="Proteomes" id="UP000813215">
    <property type="component" value="Unassembled WGS sequence"/>
</dbReference>
<reference evidence="1" key="2">
    <citation type="journal article" date="2022" name="Microbiol. Resour. Announc.">
        <title>Metagenome Sequencing to Explore Phylogenomics of Terrestrial Cyanobacteria.</title>
        <authorList>
            <person name="Ward R.D."/>
            <person name="Stajich J.E."/>
            <person name="Johansen J.R."/>
            <person name="Huntemann M."/>
            <person name="Clum A."/>
            <person name="Foster B."/>
            <person name="Foster B."/>
            <person name="Roux S."/>
            <person name="Palaniappan K."/>
            <person name="Varghese N."/>
            <person name="Mukherjee S."/>
            <person name="Reddy T.B.K."/>
            <person name="Daum C."/>
            <person name="Copeland A."/>
            <person name="Chen I.A."/>
            <person name="Ivanova N.N."/>
            <person name="Kyrpides N.C."/>
            <person name="Shapiro N."/>
            <person name="Eloe-Fadrosh E.A."/>
            <person name="Pietrasiak N."/>
        </authorList>
    </citation>
    <scope>NUCLEOTIDE SEQUENCE</scope>
    <source>
        <strain evidence="1">HA4357-MV3</strain>
    </source>
</reference>
<evidence type="ECO:0000313" key="2">
    <source>
        <dbReference type="Proteomes" id="UP000813215"/>
    </source>
</evidence>
<evidence type="ECO:0000313" key="1">
    <source>
        <dbReference type="EMBL" id="MBW4431990.1"/>
    </source>
</evidence>
<dbReference type="EMBL" id="JAHHHW010000077">
    <property type="protein sequence ID" value="MBW4431990.1"/>
    <property type="molecule type" value="Genomic_DNA"/>
</dbReference>
<sequence length="60" mass="6610">MATLKSCVSACRYCRHYTPLGQRGGMCNLLNVGVRSGWKACSLSIPSFAPSWENTDTIRN</sequence>
<comment type="caution">
    <text evidence="1">The sequence shown here is derived from an EMBL/GenBank/DDBJ whole genome shotgun (WGS) entry which is preliminary data.</text>
</comment>
<dbReference type="AlphaFoldDB" id="A0A9E3H874"/>
<organism evidence="1 2">
    <name type="scientific">Pelatocladus maniniholoensis HA4357-MV3</name>
    <dbReference type="NCBI Taxonomy" id="1117104"/>
    <lineage>
        <taxon>Bacteria</taxon>
        <taxon>Bacillati</taxon>
        <taxon>Cyanobacteriota</taxon>
        <taxon>Cyanophyceae</taxon>
        <taxon>Nostocales</taxon>
        <taxon>Nostocaceae</taxon>
        <taxon>Pelatocladus</taxon>
    </lineage>
</organism>
<name>A0A9E3H874_9NOST</name>
<accession>A0A9E3H874</accession>